<evidence type="ECO:0000256" key="2">
    <source>
        <dbReference type="PROSITE-ProRule" id="PRU00708"/>
    </source>
</evidence>
<protein>
    <recommendedName>
        <fullName evidence="5">Pentatricopeptide repeat-containing protein</fullName>
    </recommendedName>
</protein>
<keyword evidence="1" id="KW-0677">Repeat</keyword>
<dbReference type="GO" id="GO:0009451">
    <property type="term" value="P:RNA modification"/>
    <property type="evidence" value="ECO:0007669"/>
    <property type="project" value="InterPro"/>
</dbReference>
<dbReference type="Pfam" id="PF13041">
    <property type="entry name" value="PPR_2"/>
    <property type="match status" value="1"/>
</dbReference>
<gene>
    <name evidence="3" type="ORF">GOP47_0024446</name>
</gene>
<evidence type="ECO:0000313" key="3">
    <source>
        <dbReference type="EMBL" id="KAI5060026.1"/>
    </source>
</evidence>
<dbReference type="Pfam" id="PF01535">
    <property type="entry name" value="PPR"/>
    <property type="match status" value="4"/>
</dbReference>
<dbReference type="AlphaFoldDB" id="A0A9D4Z520"/>
<evidence type="ECO:0000256" key="1">
    <source>
        <dbReference type="ARBA" id="ARBA00022737"/>
    </source>
</evidence>
<keyword evidence="4" id="KW-1185">Reference proteome</keyword>
<name>A0A9D4Z520_ADICA</name>
<dbReference type="PROSITE" id="PS51375">
    <property type="entry name" value="PPR"/>
    <property type="match status" value="2"/>
</dbReference>
<dbReference type="Proteomes" id="UP000886520">
    <property type="component" value="Chromosome 24"/>
</dbReference>
<feature type="repeat" description="PPR" evidence="2">
    <location>
        <begin position="207"/>
        <end position="241"/>
    </location>
</feature>
<organism evidence="3 4">
    <name type="scientific">Adiantum capillus-veneris</name>
    <name type="common">Maidenhair fern</name>
    <dbReference type="NCBI Taxonomy" id="13818"/>
    <lineage>
        <taxon>Eukaryota</taxon>
        <taxon>Viridiplantae</taxon>
        <taxon>Streptophyta</taxon>
        <taxon>Embryophyta</taxon>
        <taxon>Tracheophyta</taxon>
        <taxon>Polypodiopsida</taxon>
        <taxon>Polypodiidae</taxon>
        <taxon>Polypodiales</taxon>
        <taxon>Pteridineae</taxon>
        <taxon>Pteridaceae</taxon>
        <taxon>Vittarioideae</taxon>
        <taxon>Adiantum</taxon>
    </lineage>
</organism>
<sequence length="323" mass="35567">MPHQTIVSWNALITAFADNLYGNEALHTFFQMENGGFVADMVSFLGALRGCTSLASLELGQVVHSLLMESQYGLDVVLGNTMITMYGWCGSVDDAKIVFEKLLSPNIVSWRSMIGIYCRDGKGEEALGLFYQMHLQGFKPDEAILVGALEACATLGAHEQGQRVHAYLAEVGVFEVLVLENTLLSLYGKCGNLCDAWAIFRRMEKRDIISWTSIITGFCLCGYSKAALDLFSRMQLEGRLDEAEGLIKEAPAEIYSEACLCLLGACKVHGDIERGVYVANQIINMDLNTPLVHVMLSNLYAAMGRPDEAALIREALGRIRMQT</sequence>
<dbReference type="InterPro" id="IPR002885">
    <property type="entry name" value="PPR_rpt"/>
</dbReference>
<dbReference type="EMBL" id="JABFUD020000024">
    <property type="protein sequence ID" value="KAI5060026.1"/>
    <property type="molecule type" value="Genomic_DNA"/>
</dbReference>
<dbReference type="FunFam" id="1.25.40.10:FF:000285">
    <property type="entry name" value="Pentatricopeptide repeat-containing protein, chloroplastic"/>
    <property type="match status" value="1"/>
</dbReference>
<dbReference type="PANTHER" id="PTHR47926:SF533">
    <property type="entry name" value="DYW DOMAIN-CONTAINING PROTEIN"/>
    <property type="match status" value="1"/>
</dbReference>
<dbReference type="InterPro" id="IPR011990">
    <property type="entry name" value="TPR-like_helical_dom_sf"/>
</dbReference>
<dbReference type="Gene3D" id="1.25.40.10">
    <property type="entry name" value="Tetratricopeptide repeat domain"/>
    <property type="match status" value="3"/>
</dbReference>
<dbReference type="OrthoDB" id="185373at2759"/>
<comment type="caution">
    <text evidence="3">The sequence shown here is derived from an EMBL/GenBank/DDBJ whole genome shotgun (WGS) entry which is preliminary data.</text>
</comment>
<feature type="repeat" description="PPR" evidence="2">
    <location>
        <begin position="106"/>
        <end position="140"/>
    </location>
</feature>
<dbReference type="GO" id="GO:0003723">
    <property type="term" value="F:RNA binding"/>
    <property type="evidence" value="ECO:0007669"/>
    <property type="project" value="InterPro"/>
</dbReference>
<dbReference type="NCBIfam" id="TIGR00756">
    <property type="entry name" value="PPR"/>
    <property type="match status" value="3"/>
</dbReference>
<evidence type="ECO:0008006" key="5">
    <source>
        <dbReference type="Google" id="ProtNLM"/>
    </source>
</evidence>
<dbReference type="InterPro" id="IPR046960">
    <property type="entry name" value="PPR_At4g14850-like_plant"/>
</dbReference>
<dbReference type="PANTHER" id="PTHR47926">
    <property type="entry name" value="PENTATRICOPEPTIDE REPEAT-CONTAINING PROTEIN"/>
    <property type="match status" value="1"/>
</dbReference>
<accession>A0A9D4Z520</accession>
<evidence type="ECO:0000313" key="4">
    <source>
        <dbReference type="Proteomes" id="UP000886520"/>
    </source>
</evidence>
<reference evidence="3" key="1">
    <citation type="submission" date="2021-01" db="EMBL/GenBank/DDBJ databases">
        <title>Adiantum capillus-veneris genome.</title>
        <authorList>
            <person name="Fang Y."/>
            <person name="Liao Q."/>
        </authorList>
    </citation>
    <scope>NUCLEOTIDE SEQUENCE</scope>
    <source>
        <strain evidence="3">H3</strain>
        <tissue evidence="3">Leaf</tissue>
    </source>
</reference>
<proteinExistence type="predicted"/>